<sequence length="111" mass="13064">MKQNSTQRLSTPYIPRISVKDARKFVREQFGPVVLRLWGNERPDLFLEVNMVVCLYHDLKGHSWSRIEREIDLGFRLGHNSMNHNPDKMKIAAFFWAKLHVIVGDSKEPQF</sequence>
<evidence type="ECO:0000313" key="1">
    <source>
        <dbReference type="EMBL" id="PRP86917.1"/>
    </source>
</evidence>
<evidence type="ECO:0000313" key="2">
    <source>
        <dbReference type="Proteomes" id="UP000241769"/>
    </source>
</evidence>
<dbReference type="InParanoid" id="A0A2P6NSI1"/>
<protein>
    <submittedName>
        <fullName evidence="1">Uncharacterized protein</fullName>
    </submittedName>
</protein>
<dbReference type="EMBL" id="MDYQ01000025">
    <property type="protein sequence ID" value="PRP86917.1"/>
    <property type="molecule type" value="Genomic_DNA"/>
</dbReference>
<name>A0A2P6NSI1_9EUKA</name>
<dbReference type="AlphaFoldDB" id="A0A2P6NSI1"/>
<proteinExistence type="predicted"/>
<comment type="caution">
    <text evidence="1">The sequence shown here is derived from an EMBL/GenBank/DDBJ whole genome shotgun (WGS) entry which is preliminary data.</text>
</comment>
<accession>A0A2P6NSI1</accession>
<dbReference type="Proteomes" id="UP000241769">
    <property type="component" value="Unassembled WGS sequence"/>
</dbReference>
<keyword evidence="2" id="KW-1185">Reference proteome</keyword>
<gene>
    <name evidence="1" type="ORF">PROFUN_03665</name>
</gene>
<reference evidence="1 2" key="1">
    <citation type="journal article" date="2018" name="Genome Biol. Evol.">
        <title>Multiple Roots of Fruiting Body Formation in Amoebozoa.</title>
        <authorList>
            <person name="Hillmann F."/>
            <person name="Forbes G."/>
            <person name="Novohradska S."/>
            <person name="Ferling I."/>
            <person name="Riege K."/>
            <person name="Groth M."/>
            <person name="Westermann M."/>
            <person name="Marz M."/>
            <person name="Spaller T."/>
            <person name="Winckler T."/>
            <person name="Schaap P."/>
            <person name="Glockner G."/>
        </authorList>
    </citation>
    <scope>NUCLEOTIDE SEQUENCE [LARGE SCALE GENOMIC DNA]</scope>
    <source>
        <strain evidence="1 2">Jena</strain>
    </source>
</reference>
<organism evidence="1 2">
    <name type="scientific">Planoprotostelium fungivorum</name>
    <dbReference type="NCBI Taxonomy" id="1890364"/>
    <lineage>
        <taxon>Eukaryota</taxon>
        <taxon>Amoebozoa</taxon>
        <taxon>Evosea</taxon>
        <taxon>Variosea</taxon>
        <taxon>Cavosteliida</taxon>
        <taxon>Cavosteliaceae</taxon>
        <taxon>Planoprotostelium</taxon>
    </lineage>
</organism>